<keyword evidence="3" id="KW-1185">Reference proteome</keyword>
<dbReference type="AlphaFoldDB" id="A0A518D1Q7"/>
<dbReference type="RefSeq" id="WP_145188702.1">
    <property type="nucleotide sequence ID" value="NZ_CP036290.1"/>
</dbReference>
<dbReference type="InterPro" id="IPR018764">
    <property type="entry name" value="RskA_C"/>
</dbReference>
<organism evidence="2 3">
    <name type="scientific">Rohdeia mirabilis</name>
    <dbReference type="NCBI Taxonomy" id="2528008"/>
    <lineage>
        <taxon>Bacteria</taxon>
        <taxon>Pseudomonadati</taxon>
        <taxon>Planctomycetota</taxon>
        <taxon>Planctomycetia</taxon>
        <taxon>Planctomycetia incertae sedis</taxon>
        <taxon>Rohdeia</taxon>
    </lineage>
</organism>
<sequence>MSASNDEHMARLEELLAELELGRLDDAGRDELDALLLEMEGADPSFDADAELESVAEAIALTHAALATGGREPEPLPEHLEARLLAQAGRHFGWSGSSDAVTPAPRANAPARVDATRGGPTPLFARLGWIAAAAAALALVYVLGTADASTDANVSFDEFVARVDDEVVVDWTPTADPLGEGVSGKVVWSASAQSGVMRFEGLDVNDPTEHQYQLWIIDATREGENPVDGGVFDCTEDGVIEVPIDAKLPVGAPAAFAITLEKPGGVVVSKQEHLFLLAAVGS</sequence>
<dbReference type="EMBL" id="CP036290">
    <property type="protein sequence ID" value="QDU85411.1"/>
    <property type="molecule type" value="Genomic_DNA"/>
</dbReference>
<evidence type="ECO:0000259" key="1">
    <source>
        <dbReference type="Pfam" id="PF10099"/>
    </source>
</evidence>
<feature type="domain" description="Anti-sigma K factor RskA C-terminal" evidence="1">
    <location>
        <begin position="132"/>
        <end position="266"/>
    </location>
</feature>
<proteinExistence type="predicted"/>
<dbReference type="Pfam" id="PF10099">
    <property type="entry name" value="RskA_C"/>
    <property type="match status" value="1"/>
</dbReference>
<gene>
    <name evidence="2" type="ORF">Pla163_25400</name>
</gene>
<accession>A0A518D1Q7</accession>
<dbReference type="Proteomes" id="UP000319342">
    <property type="component" value="Chromosome"/>
</dbReference>
<name>A0A518D1Q7_9BACT</name>
<dbReference type="OrthoDB" id="5624446at2"/>
<protein>
    <submittedName>
        <fullName evidence="2">Anti-sigma-K factor rskA</fullName>
    </submittedName>
</protein>
<dbReference type="GO" id="GO:0005886">
    <property type="term" value="C:plasma membrane"/>
    <property type="evidence" value="ECO:0007669"/>
    <property type="project" value="InterPro"/>
</dbReference>
<evidence type="ECO:0000313" key="2">
    <source>
        <dbReference type="EMBL" id="QDU85411.1"/>
    </source>
</evidence>
<reference evidence="2 3" key="1">
    <citation type="submission" date="2019-02" db="EMBL/GenBank/DDBJ databases">
        <title>Deep-cultivation of Planctomycetes and their phenomic and genomic characterization uncovers novel biology.</title>
        <authorList>
            <person name="Wiegand S."/>
            <person name="Jogler M."/>
            <person name="Boedeker C."/>
            <person name="Pinto D."/>
            <person name="Vollmers J."/>
            <person name="Rivas-Marin E."/>
            <person name="Kohn T."/>
            <person name="Peeters S.H."/>
            <person name="Heuer A."/>
            <person name="Rast P."/>
            <person name="Oberbeckmann S."/>
            <person name="Bunk B."/>
            <person name="Jeske O."/>
            <person name="Meyerdierks A."/>
            <person name="Storesund J.E."/>
            <person name="Kallscheuer N."/>
            <person name="Luecker S."/>
            <person name="Lage O.M."/>
            <person name="Pohl T."/>
            <person name="Merkel B.J."/>
            <person name="Hornburger P."/>
            <person name="Mueller R.-W."/>
            <person name="Bruemmer F."/>
            <person name="Labrenz M."/>
            <person name="Spormann A.M."/>
            <person name="Op den Camp H."/>
            <person name="Overmann J."/>
            <person name="Amann R."/>
            <person name="Jetten M.S.M."/>
            <person name="Mascher T."/>
            <person name="Medema M.H."/>
            <person name="Devos D.P."/>
            <person name="Kaster A.-K."/>
            <person name="Ovreas L."/>
            <person name="Rohde M."/>
            <person name="Galperin M.Y."/>
            <person name="Jogler C."/>
        </authorList>
    </citation>
    <scope>NUCLEOTIDE SEQUENCE [LARGE SCALE GENOMIC DNA]</scope>
    <source>
        <strain evidence="2 3">Pla163</strain>
    </source>
</reference>
<evidence type="ECO:0000313" key="3">
    <source>
        <dbReference type="Proteomes" id="UP000319342"/>
    </source>
</evidence>